<dbReference type="SUPFAM" id="SSF56784">
    <property type="entry name" value="HAD-like"/>
    <property type="match status" value="1"/>
</dbReference>
<reference evidence="4 5" key="1">
    <citation type="submission" date="2018-01" db="EMBL/GenBank/DDBJ databases">
        <authorList>
            <person name="Paulsen S."/>
            <person name="Gram L.K."/>
        </authorList>
    </citation>
    <scope>NUCLEOTIDE SEQUENCE [LARGE SCALE GENOMIC DNA]</scope>
    <source>
        <strain evidence="4 5">S2676</strain>
    </source>
</reference>
<protein>
    <submittedName>
        <fullName evidence="4">HAD-IB family hydrolase</fullName>
    </submittedName>
</protein>
<dbReference type="Gene3D" id="3.40.50.1000">
    <property type="entry name" value="HAD superfamily/HAD-like"/>
    <property type="match status" value="1"/>
</dbReference>
<dbReference type="NCBIfam" id="TIGR01488">
    <property type="entry name" value="HAD-SF-IB"/>
    <property type="match status" value="1"/>
</dbReference>
<dbReference type="Pfam" id="PF12710">
    <property type="entry name" value="HAD"/>
    <property type="match status" value="1"/>
</dbReference>
<evidence type="ECO:0000313" key="5">
    <source>
        <dbReference type="Proteomes" id="UP000310249"/>
    </source>
</evidence>
<dbReference type="PANTHER" id="PTHR43344:SF13">
    <property type="entry name" value="PHOSPHATASE RV3661-RELATED"/>
    <property type="match status" value="1"/>
</dbReference>
<evidence type="ECO:0000256" key="1">
    <source>
        <dbReference type="ARBA" id="ARBA00022723"/>
    </source>
</evidence>
<dbReference type="AlphaFoldDB" id="A0A5S3WRQ6"/>
<dbReference type="PANTHER" id="PTHR43344">
    <property type="entry name" value="PHOSPHOSERINE PHOSPHATASE"/>
    <property type="match status" value="1"/>
</dbReference>
<dbReference type="GO" id="GO:0016787">
    <property type="term" value="F:hydrolase activity"/>
    <property type="evidence" value="ECO:0007669"/>
    <property type="project" value="UniProtKB-KW"/>
</dbReference>
<proteinExistence type="predicted"/>
<gene>
    <name evidence="4" type="ORF">CWB99_04495</name>
</gene>
<dbReference type="InterPro" id="IPR023214">
    <property type="entry name" value="HAD_sf"/>
</dbReference>
<reference evidence="5" key="2">
    <citation type="submission" date="2019-06" db="EMBL/GenBank/DDBJ databases">
        <title>Co-occurence of chitin degradation, pigmentation and bioactivity in marine Pseudoalteromonas.</title>
        <authorList>
            <person name="Sonnenschein E.C."/>
            <person name="Bech P.K."/>
        </authorList>
    </citation>
    <scope>NUCLEOTIDE SEQUENCE [LARGE SCALE GENOMIC DNA]</scope>
    <source>
        <strain evidence="5">S2676</strain>
    </source>
</reference>
<dbReference type="NCBIfam" id="TIGR01490">
    <property type="entry name" value="HAD-SF-IB-hyp1"/>
    <property type="match status" value="1"/>
</dbReference>
<keyword evidence="1" id="KW-0479">Metal-binding</keyword>
<dbReference type="Proteomes" id="UP000310249">
    <property type="component" value="Unassembled WGS sequence"/>
</dbReference>
<dbReference type="InterPro" id="IPR050582">
    <property type="entry name" value="HAD-like_SerB"/>
</dbReference>
<dbReference type="EMBL" id="PNCI01000008">
    <property type="protein sequence ID" value="TMP31517.1"/>
    <property type="molecule type" value="Genomic_DNA"/>
</dbReference>
<name>A0A5S3WRQ6_9GAMM</name>
<dbReference type="GO" id="GO:0046872">
    <property type="term" value="F:metal ion binding"/>
    <property type="evidence" value="ECO:0007669"/>
    <property type="project" value="UniProtKB-KW"/>
</dbReference>
<keyword evidence="2 4" id="KW-0378">Hydrolase</keyword>
<dbReference type="RefSeq" id="WP_249331713.1">
    <property type="nucleotide sequence ID" value="NZ_PNCH01000014.1"/>
</dbReference>
<organism evidence="4 5">
    <name type="scientific">Pseudoalteromonas rubra</name>
    <dbReference type="NCBI Taxonomy" id="43658"/>
    <lineage>
        <taxon>Bacteria</taxon>
        <taxon>Pseudomonadati</taxon>
        <taxon>Pseudomonadota</taxon>
        <taxon>Gammaproteobacteria</taxon>
        <taxon>Alteromonadales</taxon>
        <taxon>Pseudoalteromonadaceae</taxon>
        <taxon>Pseudoalteromonas</taxon>
    </lineage>
</organism>
<dbReference type="InterPro" id="IPR036412">
    <property type="entry name" value="HAD-like_sf"/>
</dbReference>
<comment type="caution">
    <text evidence="4">The sequence shown here is derived from an EMBL/GenBank/DDBJ whole genome shotgun (WGS) entry which is preliminary data.</text>
</comment>
<sequence>MWQPNVIAQRPCAFFDVDNTLIDLKSMFSFADFLQDNALLVPAERFGAWRERLTGLFSAQRPRSEINRFYYTLFEGVEVSAFAEAAQLWFTTLPEPDAYTKPAPLAALKALQQAGYNIILVSGSGYHLLAPFAAVWQVSDVLCAPQQQKNGRYTGELDDLPSIGQGKAHFIAQFLRQHQISAENCLAFGDDLSDFPMLGAVNKGFLVDPPAPTLVANRDAGYEVFTTVSDQNCTFRQYVCL</sequence>
<accession>A0A5S3WRQ6</accession>
<dbReference type="Gene3D" id="1.20.1440.100">
    <property type="entry name" value="SG protein - dephosphorylation function"/>
    <property type="match status" value="1"/>
</dbReference>
<keyword evidence="3" id="KW-0460">Magnesium</keyword>
<dbReference type="InterPro" id="IPR006385">
    <property type="entry name" value="HAD_hydro_SerB1"/>
</dbReference>
<evidence type="ECO:0000313" key="4">
    <source>
        <dbReference type="EMBL" id="TMP31517.1"/>
    </source>
</evidence>
<evidence type="ECO:0000256" key="2">
    <source>
        <dbReference type="ARBA" id="ARBA00022801"/>
    </source>
</evidence>
<evidence type="ECO:0000256" key="3">
    <source>
        <dbReference type="ARBA" id="ARBA00022842"/>
    </source>
</evidence>